<dbReference type="GO" id="GO:0000908">
    <property type="term" value="F:taurine dioxygenase activity"/>
    <property type="evidence" value="ECO:0007669"/>
    <property type="project" value="TreeGrafter"/>
</dbReference>
<dbReference type="GO" id="GO:0006790">
    <property type="term" value="P:sulfur compound metabolic process"/>
    <property type="evidence" value="ECO:0007669"/>
    <property type="project" value="TreeGrafter"/>
</dbReference>
<reference evidence="7 8" key="1">
    <citation type="journal article" date="2014" name="Appl. Environ. Microbiol.">
        <title>Insights into the Microbial Degradation of Rubber and Gutta-Percha by Analysis of the Complete Genome of Nocardia nova SH22a.</title>
        <authorList>
            <person name="Luo Q."/>
            <person name="Hiessl S."/>
            <person name="Poehlein A."/>
            <person name="Daniel R."/>
            <person name="Steinbuchel A."/>
        </authorList>
    </citation>
    <scope>NUCLEOTIDE SEQUENCE [LARGE SCALE GENOMIC DNA]</scope>
    <source>
        <strain evidence="7">SH22a</strain>
    </source>
</reference>
<keyword evidence="8" id="KW-1185">Reference proteome</keyword>
<organism evidence="7 8">
    <name type="scientific">Nocardia nova SH22a</name>
    <dbReference type="NCBI Taxonomy" id="1415166"/>
    <lineage>
        <taxon>Bacteria</taxon>
        <taxon>Bacillati</taxon>
        <taxon>Actinomycetota</taxon>
        <taxon>Actinomycetes</taxon>
        <taxon>Mycobacteriales</taxon>
        <taxon>Nocardiaceae</taxon>
        <taxon>Nocardia</taxon>
    </lineage>
</organism>
<evidence type="ECO:0000256" key="2">
    <source>
        <dbReference type="ARBA" id="ARBA00022723"/>
    </source>
</evidence>
<dbReference type="SUPFAM" id="SSF51197">
    <property type="entry name" value="Clavaminate synthase-like"/>
    <property type="match status" value="1"/>
</dbReference>
<keyword evidence="2" id="KW-0479">Metal-binding</keyword>
<dbReference type="GO" id="GO:0005737">
    <property type="term" value="C:cytoplasm"/>
    <property type="evidence" value="ECO:0007669"/>
    <property type="project" value="TreeGrafter"/>
</dbReference>
<accession>W5TJH6</accession>
<dbReference type="RefSeq" id="WP_025350739.1">
    <property type="nucleotide sequence ID" value="NZ_CP006850.1"/>
</dbReference>
<dbReference type="InterPro" id="IPR051323">
    <property type="entry name" value="AtsK-like"/>
</dbReference>
<evidence type="ECO:0000256" key="4">
    <source>
        <dbReference type="ARBA" id="ARBA00023002"/>
    </source>
</evidence>
<comment type="similarity">
    <text evidence="1">Belongs to the TfdA dioxygenase family.</text>
</comment>
<evidence type="ECO:0000256" key="5">
    <source>
        <dbReference type="ARBA" id="ARBA00023004"/>
    </source>
</evidence>
<name>W5TJH6_9NOCA</name>
<dbReference type="Gene3D" id="3.60.130.10">
    <property type="entry name" value="Clavaminate synthase-like"/>
    <property type="match status" value="1"/>
</dbReference>
<dbReference type="PANTHER" id="PTHR30468">
    <property type="entry name" value="ALPHA-KETOGLUTARATE-DEPENDENT SULFONATE DIOXYGENASE"/>
    <property type="match status" value="1"/>
</dbReference>
<keyword evidence="4" id="KW-0560">Oxidoreductase</keyword>
<dbReference type="AlphaFoldDB" id="W5TJH6"/>
<gene>
    <name evidence="7" type="ORF">NONO_c45500</name>
</gene>
<dbReference type="EMBL" id="CP006850">
    <property type="protein sequence ID" value="AHH19334.1"/>
    <property type="molecule type" value="Genomic_DNA"/>
</dbReference>
<dbReference type="InterPro" id="IPR003819">
    <property type="entry name" value="TauD/TfdA-like"/>
</dbReference>
<dbReference type="KEGG" id="nno:NONO_c45500"/>
<proteinExistence type="inferred from homology"/>
<dbReference type="Pfam" id="PF02668">
    <property type="entry name" value="TauD"/>
    <property type="match status" value="1"/>
</dbReference>
<sequence length="316" mass="35869">MPNTPTAQSTSYGVSSFQLPGYPLIAGPFTHLVAERDRLAALRWQHFDVRRVGVTLGAQIDGVDLTRDQPAEVIAELRRALHEYKVIFFRDQPLTAAQHVTFAARFGTLEVHPFIPSNTEQPELVRFEKTPTVAGVENIWHHDVTWRPRPSMGAILHAVAVPEFGGDTLFSDMYAAYEALDAETRTRIDDLTATHDYTRAFGRGQSPEVRERMRAQHPAVSHPVVCTHEATGRRHLYVNRIFVDHIDGLSAADSHDLLDRLCRQADYPEHQVRLHWEPDTVAFWDNRAVQHYAASDYWPQARVMERASIVGNRPAR</sequence>
<dbReference type="STRING" id="1415166.NONO_c45500"/>
<dbReference type="PANTHER" id="PTHR30468:SF1">
    <property type="entry name" value="ALPHA-KETOGLUTARATE-DEPENDENT SULFONATE DIOXYGENASE"/>
    <property type="match status" value="1"/>
</dbReference>
<dbReference type="eggNOG" id="COG2175">
    <property type="taxonomic scope" value="Bacteria"/>
</dbReference>
<feature type="domain" description="TauD/TfdA-like" evidence="6">
    <location>
        <begin position="50"/>
        <end position="307"/>
    </location>
</feature>
<dbReference type="HOGENOM" id="CLU_036005_2_1_11"/>
<dbReference type="GO" id="GO:0046872">
    <property type="term" value="F:metal ion binding"/>
    <property type="evidence" value="ECO:0007669"/>
    <property type="project" value="UniProtKB-KW"/>
</dbReference>
<evidence type="ECO:0000259" key="6">
    <source>
        <dbReference type="Pfam" id="PF02668"/>
    </source>
</evidence>
<dbReference type="PATRIC" id="fig|1415166.3.peg.4677"/>
<evidence type="ECO:0000256" key="3">
    <source>
        <dbReference type="ARBA" id="ARBA00022964"/>
    </source>
</evidence>
<keyword evidence="3 7" id="KW-0223">Dioxygenase</keyword>
<dbReference type="InterPro" id="IPR042098">
    <property type="entry name" value="TauD-like_sf"/>
</dbReference>
<keyword evidence="5" id="KW-0408">Iron</keyword>
<dbReference type="Proteomes" id="UP000019150">
    <property type="component" value="Chromosome"/>
</dbReference>
<protein>
    <submittedName>
        <fullName evidence="7">Taurine dioxygenase TauD-like protein</fullName>
    </submittedName>
</protein>
<evidence type="ECO:0000313" key="8">
    <source>
        <dbReference type="Proteomes" id="UP000019150"/>
    </source>
</evidence>
<evidence type="ECO:0000256" key="1">
    <source>
        <dbReference type="ARBA" id="ARBA00005896"/>
    </source>
</evidence>
<evidence type="ECO:0000313" key="7">
    <source>
        <dbReference type="EMBL" id="AHH19334.1"/>
    </source>
</evidence>